<organism evidence="1 2">
    <name type="scientific">Evansella cellulosilytica (strain ATCC 21833 / DSM 2522 / FERM P-1141 / JCM 9156 / N-4)</name>
    <name type="common">Bacillus cellulosilyticus</name>
    <dbReference type="NCBI Taxonomy" id="649639"/>
    <lineage>
        <taxon>Bacteria</taxon>
        <taxon>Bacillati</taxon>
        <taxon>Bacillota</taxon>
        <taxon>Bacilli</taxon>
        <taxon>Bacillales</taxon>
        <taxon>Bacillaceae</taxon>
        <taxon>Evansella</taxon>
    </lineage>
</organism>
<dbReference type="EMBL" id="CP002394">
    <property type="protein sequence ID" value="ADU29927.1"/>
    <property type="molecule type" value="Genomic_DNA"/>
</dbReference>
<dbReference type="SUPFAM" id="SSF158379">
    <property type="entry name" value="YqgQ-like"/>
    <property type="match status" value="1"/>
</dbReference>
<keyword evidence="2" id="KW-1185">Reference proteome</keyword>
<evidence type="ECO:0000313" key="2">
    <source>
        <dbReference type="Proteomes" id="UP000001401"/>
    </source>
</evidence>
<reference evidence="1" key="1">
    <citation type="submission" date="2010-12" db="EMBL/GenBank/DDBJ databases">
        <title>Complete sequence of Bacillus cellulosilyticus DSM 2522.</title>
        <authorList>
            <consortium name="US DOE Joint Genome Institute"/>
            <person name="Lucas S."/>
            <person name="Copeland A."/>
            <person name="Lapidus A."/>
            <person name="Cheng J.-F."/>
            <person name="Bruce D."/>
            <person name="Goodwin L."/>
            <person name="Pitluck S."/>
            <person name="Chertkov O."/>
            <person name="Detter J.C."/>
            <person name="Han C."/>
            <person name="Tapia R."/>
            <person name="Land M."/>
            <person name="Hauser L."/>
            <person name="Jeffries C."/>
            <person name="Kyrpides N."/>
            <person name="Ivanova N."/>
            <person name="Mikhailova N."/>
            <person name="Brumm P."/>
            <person name="Mead D."/>
            <person name="Woyke T."/>
        </authorList>
    </citation>
    <scope>NUCLEOTIDE SEQUENCE [LARGE SCALE GENOMIC DNA]</scope>
    <source>
        <strain evidence="1">DSM 2522</strain>
    </source>
</reference>
<dbReference type="InterPro" id="IPR023164">
    <property type="entry name" value="YqgQ-like_sf"/>
</dbReference>
<evidence type="ECO:0000313" key="1">
    <source>
        <dbReference type="EMBL" id="ADU29927.1"/>
    </source>
</evidence>
<dbReference type="AlphaFoldDB" id="E6TWX7"/>
<accession>E6TWX7</accession>
<dbReference type="HOGENOM" id="CLU_189250_1_0_9"/>
<sequence length="67" mass="8158">MTYFELQQLLKQYHTFIYTGDKCGDLDLIQTEIKELYQLGLIDEKIYRDANITIMQERRIEKLKRTQ</sequence>
<dbReference type="InterPro" id="IPR009256">
    <property type="entry name" value="YqgQ-like"/>
</dbReference>
<dbReference type="Proteomes" id="UP000001401">
    <property type="component" value="Chromosome"/>
</dbReference>
<dbReference type="RefSeq" id="WP_013488264.1">
    <property type="nucleotide sequence ID" value="NC_014829.1"/>
</dbReference>
<dbReference type="KEGG" id="bco:Bcell_1664"/>
<name>E6TWX7_EVAC2</name>
<protein>
    <recommendedName>
        <fullName evidence="3">DUF910 family protein</fullName>
    </recommendedName>
</protein>
<dbReference type="Pfam" id="PF06014">
    <property type="entry name" value="YqgQ-like"/>
    <property type="match status" value="1"/>
</dbReference>
<dbReference type="Gene3D" id="1.10.287.760">
    <property type="entry name" value="YqgQ-like"/>
    <property type="match status" value="1"/>
</dbReference>
<evidence type="ECO:0008006" key="3">
    <source>
        <dbReference type="Google" id="ProtNLM"/>
    </source>
</evidence>
<dbReference type="OrthoDB" id="2361671at2"/>
<proteinExistence type="predicted"/>
<gene>
    <name evidence="1" type="ordered locus">Bcell_1664</name>
</gene>
<dbReference type="STRING" id="649639.Bcell_1664"/>